<sequence>MSEPYYSHLSPTDPTALAAQRLRQQEIDFWESHVPDLETDFELATQRLYSQTGTGQNRISKIFCAFHRLTELPKLESLQRAQCVLDLDRLIAIDTSLNKLGQPLPDVLERIDELLVSYLTPKRANQAPPTKANLKRRLNDIVNAVDDTITLENPQRKPRYEVTPLGDRTSMLTLEGDTLLIASIDKQVRLVAEREEVTQAEALIMLITGKAKPDPNVVINVYKNEDIPNAPAFVPGHGWMTGESLPEGTRRVMDPFMESPRYITPEQIRRFVEGRDGTCRYPGCNRRAEFCQTDHRVNFSDGGPTAPHNLACLCQHHHNIKTDGTANYIMDPWTGDIVWLFDDGTWKTTEPTGPLAPRQKNWAQTFAQAVASRRRFAYDAAHPEQEPDPEPTVEKDDVPPPPF</sequence>
<dbReference type="InterPro" id="IPR003615">
    <property type="entry name" value="HNH_nuc"/>
</dbReference>
<evidence type="ECO:0000313" key="2">
    <source>
        <dbReference type="EMBL" id="AKE38063.1"/>
    </source>
</evidence>
<dbReference type="Proteomes" id="UP000033566">
    <property type="component" value="Chromosome"/>
</dbReference>
<accession>A0A0F6QWF0</accession>
<feature type="compositionally biased region" description="Basic and acidic residues" evidence="1">
    <location>
        <begin position="392"/>
        <end position="403"/>
    </location>
</feature>
<gene>
    <name evidence="2" type="ORF">UL81_00350</name>
</gene>
<name>A0A0F6QWF0_9CORY</name>
<protein>
    <submittedName>
        <fullName evidence="2">Uncharacterized protein</fullName>
    </submittedName>
</protein>
<dbReference type="RefSeq" id="WP_035106063.1">
    <property type="nucleotide sequence ID" value="NZ_CP011311.1"/>
</dbReference>
<dbReference type="PATRIC" id="fig|161896.4.peg.69"/>
<evidence type="ECO:0000313" key="3">
    <source>
        <dbReference type="Proteomes" id="UP000033566"/>
    </source>
</evidence>
<dbReference type="SMART" id="SM00507">
    <property type="entry name" value="HNHc"/>
    <property type="match status" value="1"/>
</dbReference>
<dbReference type="AlphaFoldDB" id="A0A0F6QWF0"/>
<evidence type="ECO:0000256" key="1">
    <source>
        <dbReference type="SAM" id="MobiDB-lite"/>
    </source>
</evidence>
<dbReference type="Gene3D" id="1.10.30.50">
    <property type="match status" value="1"/>
</dbReference>
<dbReference type="HOGENOM" id="CLU_035975_0_0_11"/>
<feature type="region of interest" description="Disordered" evidence="1">
    <location>
        <begin position="378"/>
        <end position="403"/>
    </location>
</feature>
<proteinExistence type="predicted"/>
<keyword evidence="3" id="KW-1185">Reference proteome</keyword>
<dbReference type="KEGG" id="ccj:UL81_00350"/>
<dbReference type="CDD" id="cd00085">
    <property type="entry name" value="HNHc"/>
    <property type="match status" value="1"/>
</dbReference>
<reference evidence="2 3" key="1">
    <citation type="journal article" date="2015" name="Genome Announc.">
        <title>Complete Genome Sequence of Corynebacterium camporealensis DSM 44610, Isolated from the Milk of a Manchega Sheep with Subclinical Mastitis.</title>
        <authorList>
            <person name="Ruckert C."/>
            <person name="Albersmeier A."/>
            <person name="Winkler A."/>
            <person name="Tauch A."/>
        </authorList>
    </citation>
    <scope>NUCLEOTIDE SEQUENCE [LARGE SCALE GENOMIC DNA]</scope>
    <source>
        <strain evidence="2 3">DSM 44610</strain>
    </source>
</reference>
<dbReference type="STRING" id="161896.UL81_00350"/>
<dbReference type="EMBL" id="CP011311">
    <property type="protein sequence ID" value="AKE38063.1"/>
    <property type="molecule type" value="Genomic_DNA"/>
</dbReference>
<organism evidence="2 3">
    <name type="scientific">Corynebacterium camporealensis</name>
    <dbReference type="NCBI Taxonomy" id="161896"/>
    <lineage>
        <taxon>Bacteria</taxon>
        <taxon>Bacillati</taxon>
        <taxon>Actinomycetota</taxon>
        <taxon>Actinomycetes</taxon>
        <taxon>Mycobacteriales</taxon>
        <taxon>Corynebacteriaceae</taxon>
        <taxon>Corynebacterium</taxon>
    </lineage>
</organism>